<feature type="domain" description="AB hydrolase-1" evidence="2">
    <location>
        <begin position="32"/>
        <end position="244"/>
    </location>
</feature>
<dbReference type="PANTHER" id="PTHR37017">
    <property type="entry name" value="AB HYDROLASE-1 DOMAIN-CONTAINING PROTEIN-RELATED"/>
    <property type="match status" value="1"/>
</dbReference>
<comment type="caution">
    <text evidence="3">The sequence shown here is derived from an EMBL/GenBank/DDBJ whole genome shotgun (WGS) entry which is preliminary data.</text>
</comment>
<dbReference type="Pfam" id="PF12697">
    <property type="entry name" value="Abhydrolase_6"/>
    <property type="match status" value="1"/>
</dbReference>
<dbReference type="InterPro" id="IPR000073">
    <property type="entry name" value="AB_hydrolase_1"/>
</dbReference>
<sequence>MKLLPRSLLMAASMSCSAFASNAGIQAAKPTVVLVHGAFSDGSAWNQVIPLLQAEGLNVVAVQNPLTSLAEDVATTKRTLDRLAGPVVLVGHSWGGAVITEAGMDEKVKALVYVAAFAPSPGQSVSDLTQGYPVPSGFSHIDADSQGYLKLTREGVAKHLAQDVSDEQAGLMYATQGPVQSHVFAEKASAAAWQEKPSWYIVSEQDHMLDTGLQNAMAKKINARTTHLAASHTPQISQPAAVANVIVAAVNSIK</sequence>
<dbReference type="Gene3D" id="3.40.50.1820">
    <property type="entry name" value="alpha/beta hydrolase"/>
    <property type="match status" value="1"/>
</dbReference>
<keyword evidence="1" id="KW-0732">Signal</keyword>
<dbReference type="EMBL" id="PDET01000003">
    <property type="protein sequence ID" value="PRD16429.1"/>
    <property type="molecule type" value="Genomic_DNA"/>
</dbReference>
<evidence type="ECO:0000313" key="3">
    <source>
        <dbReference type="EMBL" id="PRD16429.1"/>
    </source>
</evidence>
<dbReference type="InterPro" id="IPR029058">
    <property type="entry name" value="AB_hydrolase_fold"/>
</dbReference>
<accession>A0A2S9IF80</accession>
<organism evidence="3 4">
    <name type="scientific">Pantoea coffeiphila</name>
    <dbReference type="NCBI Taxonomy" id="1465635"/>
    <lineage>
        <taxon>Bacteria</taxon>
        <taxon>Pseudomonadati</taxon>
        <taxon>Pseudomonadota</taxon>
        <taxon>Gammaproteobacteria</taxon>
        <taxon>Enterobacterales</taxon>
        <taxon>Erwiniaceae</taxon>
        <taxon>Pantoea</taxon>
    </lineage>
</organism>
<evidence type="ECO:0000259" key="2">
    <source>
        <dbReference type="Pfam" id="PF12697"/>
    </source>
</evidence>
<feature type="signal peptide" evidence="1">
    <location>
        <begin position="1"/>
        <end position="20"/>
    </location>
</feature>
<dbReference type="OrthoDB" id="9814966at2"/>
<dbReference type="AlphaFoldDB" id="A0A2S9IF80"/>
<proteinExistence type="predicted"/>
<dbReference type="PANTHER" id="PTHR37017:SF11">
    <property type="entry name" value="ESTERASE_LIPASE_THIOESTERASE DOMAIN-CONTAINING PROTEIN"/>
    <property type="match status" value="1"/>
</dbReference>
<feature type="chain" id="PRO_5015592457" description="AB hydrolase-1 domain-containing protein" evidence="1">
    <location>
        <begin position="21"/>
        <end position="254"/>
    </location>
</feature>
<gene>
    <name evidence="3" type="ORF">CQW29_06370</name>
</gene>
<name>A0A2S9IF80_9GAMM</name>
<reference evidence="3 4" key="1">
    <citation type="submission" date="2017-10" db="EMBL/GenBank/DDBJ databases">
        <title>Draft genome of two endophytic bacteria isolated from 'guarana' Paullinia cupana (Mart.) Ducke.</title>
        <authorList>
            <person name="Siqueira K.A."/>
            <person name="Liotti R.G."/>
            <person name="Mendes T.A."/>
            <person name="Soares M.A."/>
        </authorList>
    </citation>
    <scope>NUCLEOTIDE SEQUENCE [LARGE SCALE GENOMIC DNA]</scope>
    <source>
        <strain evidence="3 4">342</strain>
    </source>
</reference>
<protein>
    <recommendedName>
        <fullName evidence="2">AB hydrolase-1 domain-containing protein</fullName>
    </recommendedName>
</protein>
<keyword evidence="4" id="KW-1185">Reference proteome</keyword>
<evidence type="ECO:0000256" key="1">
    <source>
        <dbReference type="SAM" id="SignalP"/>
    </source>
</evidence>
<dbReference type="InterPro" id="IPR052897">
    <property type="entry name" value="Sec-Metab_Biosynth_Hydrolase"/>
</dbReference>
<dbReference type="RefSeq" id="WP_105591872.1">
    <property type="nucleotide sequence ID" value="NZ_PDET01000003.1"/>
</dbReference>
<evidence type="ECO:0000313" key="4">
    <source>
        <dbReference type="Proteomes" id="UP000239181"/>
    </source>
</evidence>
<dbReference type="Proteomes" id="UP000239181">
    <property type="component" value="Unassembled WGS sequence"/>
</dbReference>
<dbReference type="SUPFAM" id="SSF53474">
    <property type="entry name" value="alpha/beta-Hydrolases"/>
    <property type="match status" value="1"/>
</dbReference>